<dbReference type="Proteomes" id="UP000054007">
    <property type="component" value="Unassembled WGS sequence"/>
</dbReference>
<feature type="compositionally biased region" description="Basic residues" evidence="1">
    <location>
        <begin position="95"/>
        <end position="111"/>
    </location>
</feature>
<evidence type="ECO:0000256" key="1">
    <source>
        <dbReference type="SAM" id="MobiDB-lite"/>
    </source>
</evidence>
<accession>A0A0D7B4A8</accession>
<keyword evidence="2" id="KW-1133">Transmembrane helix</keyword>
<dbReference type="AlphaFoldDB" id="A0A0D7B4A8"/>
<gene>
    <name evidence="3" type="ORF">CYLTODRAFT_105399</name>
</gene>
<evidence type="ECO:0000313" key="3">
    <source>
        <dbReference type="EMBL" id="KIY64351.1"/>
    </source>
</evidence>
<feature type="region of interest" description="Disordered" evidence="1">
    <location>
        <begin position="184"/>
        <end position="210"/>
    </location>
</feature>
<keyword evidence="4" id="KW-1185">Reference proteome</keyword>
<feature type="transmembrane region" description="Helical" evidence="2">
    <location>
        <begin position="67"/>
        <end position="87"/>
    </location>
</feature>
<dbReference type="EMBL" id="KN880640">
    <property type="protein sequence ID" value="KIY64351.1"/>
    <property type="molecule type" value="Genomic_DNA"/>
</dbReference>
<feature type="compositionally biased region" description="Polar residues" evidence="1">
    <location>
        <begin position="112"/>
        <end position="126"/>
    </location>
</feature>
<evidence type="ECO:0000313" key="4">
    <source>
        <dbReference type="Proteomes" id="UP000054007"/>
    </source>
</evidence>
<protein>
    <submittedName>
        <fullName evidence="3">Uncharacterized protein</fullName>
    </submittedName>
</protein>
<name>A0A0D7B4A8_9AGAR</name>
<feature type="region of interest" description="Disordered" evidence="1">
    <location>
        <begin position="90"/>
        <end position="169"/>
    </location>
</feature>
<feature type="compositionally biased region" description="Basic and acidic residues" evidence="1">
    <location>
        <begin position="148"/>
        <end position="162"/>
    </location>
</feature>
<sequence length="210" mass="23533">MAMFHPRIPRPFNSQLLVPVPFLPILLPLRLIPNNRPTPHTHHLHLLTLKHALIHILLRPQPLRNNFSLLLLLLLLLLLTPLNLLSLNQSTSRTTNRRRTHRPNKRQRASHRNTLNNSQRTPSGNGTACLYPSEKTSSDGPGSGNAEDAAKDDGGGDGRDNRGACSTSNSVYPRIRCYKRCDQSSKYGRGYDSRRLLDSPMLDGGDRESV</sequence>
<proteinExistence type="predicted"/>
<evidence type="ECO:0000256" key="2">
    <source>
        <dbReference type="SAM" id="Phobius"/>
    </source>
</evidence>
<organism evidence="3 4">
    <name type="scientific">Cylindrobasidium torrendii FP15055 ss-10</name>
    <dbReference type="NCBI Taxonomy" id="1314674"/>
    <lineage>
        <taxon>Eukaryota</taxon>
        <taxon>Fungi</taxon>
        <taxon>Dikarya</taxon>
        <taxon>Basidiomycota</taxon>
        <taxon>Agaricomycotina</taxon>
        <taxon>Agaricomycetes</taxon>
        <taxon>Agaricomycetidae</taxon>
        <taxon>Agaricales</taxon>
        <taxon>Marasmiineae</taxon>
        <taxon>Physalacriaceae</taxon>
        <taxon>Cylindrobasidium</taxon>
    </lineage>
</organism>
<keyword evidence="2" id="KW-0472">Membrane</keyword>
<reference evidence="3 4" key="1">
    <citation type="journal article" date="2015" name="Fungal Genet. Biol.">
        <title>Evolution of novel wood decay mechanisms in Agaricales revealed by the genome sequences of Fistulina hepatica and Cylindrobasidium torrendii.</title>
        <authorList>
            <person name="Floudas D."/>
            <person name="Held B.W."/>
            <person name="Riley R."/>
            <person name="Nagy L.G."/>
            <person name="Koehler G."/>
            <person name="Ransdell A.S."/>
            <person name="Younus H."/>
            <person name="Chow J."/>
            <person name="Chiniquy J."/>
            <person name="Lipzen A."/>
            <person name="Tritt A."/>
            <person name="Sun H."/>
            <person name="Haridas S."/>
            <person name="LaButti K."/>
            <person name="Ohm R.A."/>
            <person name="Kues U."/>
            <person name="Blanchette R.A."/>
            <person name="Grigoriev I.V."/>
            <person name="Minto R.E."/>
            <person name="Hibbett D.S."/>
        </authorList>
    </citation>
    <scope>NUCLEOTIDE SEQUENCE [LARGE SCALE GENOMIC DNA]</scope>
    <source>
        <strain evidence="3 4">FP15055 ss-10</strain>
    </source>
</reference>
<keyword evidence="2" id="KW-0812">Transmembrane</keyword>
<feature type="compositionally biased region" description="Basic and acidic residues" evidence="1">
    <location>
        <begin position="184"/>
        <end position="197"/>
    </location>
</feature>